<keyword evidence="2" id="KW-0012">Acyltransferase</keyword>
<feature type="domain" description="N-acetyltransferase" evidence="3">
    <location>
        <begin position="123"/>
        <end position="255"/>
    </location>
</feature>
<dbReference type="RefSeq" id="WP_074933280.1">
    <property type="nucleotide sequence ID" value="NZ_FORI01000011.1"/>
</dbReference>
<dbReference type="Pfam" id="PF24553">
    <property type="entry name" value="Rv0428c_C"/>
    <property type="match status" value="1"/>
</dbReference>
<dbReference type="InterPro" id="IPR056935">
    <property type="entry name" value="Rv0428c-like_C"/>
</dbReference>
<dbReference type="InterPro" id="IPR000182">
    <property type="entry name" value="GNAT_dom"/>
</dbReference>
<dbReference type="SUPFAM" id="SSF55729">
    <property type="entry name" value="Acyl-CoA N-acyltransferases (Nat)"/>
    <property type="match status" value="1"/>
</dbReference>
<keyword evidence="5" id="KW-1185">Reference proteome</keyword>
<dbReference type="PANTHER" id="PTHR43877">
    <property type="entry name" value="AMINOALKYLPHOSPHONATE N-ACETYLTRANSFERASE-RELATED-RELATED"/>
    <property type="match status" value="1"/>
</dbReference>
<sequence length="255" mass="29207">MADTYMNEQIQKFEEMCLNGHVALNTLLYDGWILKFSEGYTGRANSVSVLYPSFKTFEEKVPFCEQAYKKQGLPCLFKITEIDSELNDFLAKRGYEAVTPTDLMVCDLTTSPITFEKDSSIEYTFSSVPDEWLPIFFKVHEINDLHDQDVFRRMISKVLIDTIYCTLIYEGKPAACASAAIENGYMLLQNVVVSPELRGHGLGKKVCSALLEKSQKEGAHHSYLQVVQTNDIAVNLYKKLGFEKLYSYWYMKKNQ</sequence>
<proteinExistence type="predicted"/>
<dbReference type="CDD" id="cd04301">
    <property type="entry name" value="NAT_SF"/>
    <property type="match status" value="1"/>
</dbReference>
<evidence type="ECO:0000259" key="3">
    <source>
        <dbReference type="PROSITE" id="PS51186"/>
    </source>
</evidence>
<evidence type="ECO:0000256" key="1">
    <source>
        <dbReference type="ARBA" id="ARBA00022679"/>
    </source>
</evidence>
<dbReference type="Proteomes" id="UP000182737">
    <property type="component" value="Unassembled WGS sequence"/>
</dbReference>
<dbReference type="InterPro" id="IPR016181">
    <property type="entry name" value="Acyl_CoA_acyltransferase"/>
</dbReference>
<keyword evidence="1 4" id="KW-0808">Transferase</keyword>
<evidence type="ECO:0000313" key="5">
    <source>
        <dbReference type="Proteomes" id="UP000182737"/>
    </source>
</evidence>
<protein>
    <submittedName>
        <fullName evidence="4">Acetyltransferase (GNAT) family protein</fullName>
    </submittedName>
</protein>
<reference evidence="5" key="1">
    <citation type="submission" date="2016-10" db="EMBL/GenBank/DDBJ databases">
        <authorList>
            <person name="Varghese N."/>
            <person name="Submissions S."/>
        </authorList>
    </citation>
    <scope>NUCLEOTIDE SEQUENCE [LARGE SCALE GENOMIC DNA]</scope>
    <source>
        <strain evidence="5">XBD1002</strain>
    </source>
</reference>
<dbReference type="PANTHER" id="PTHR43877:SF2">
    <property type="entry name" value="AMINOALKYLPHOSPHONATE N-ACETYLTRANSFERASE-RELATED"/>
    <property type="match status" value="1"/>
</dbReference>
<dbReference type="Gene3D" id="3.40.630.30">
    <property type="match status" value="1"/>
</dbReference>
<dbReference type="OrthoDB" id="357176at2"/>
<organism evidence="4 5">
    <name type="scientific">Treponema bryantii</name>
    <dbReference type="NCBI Taxonomy" id="163"/>
    <lineage>
        <taxon>Bacteria</taxon>
        <taxon>Pseudomonadati</taxon>
        <taxon>Spirochaetota</taxon>
        <taxon>Spirochaetia</taxon>
        <taxon>Spirochaetales</taxon>
        <taxon>Treponemataceae</taxon>
        <taxon>Treponema</taxon>
    </lineage>
</organism>
<evidence type="ECO:0000313" key="4">
    <source>
        <dbReference type="EMBL" id="SFJ01902.1"/>
    </source>
</evidence>
<name>A0A1I3MY97_9SPIR</name>
<dbReference type="GO" id="GO:0016747">
    <property type="term" value="F:acyltransferase activity, transferring groups other than amino-acyl groups"/>
    <property type="evidence" value="ECO:0007669"/>
    <property type="project" value="InterPro"/>
</dbReference>
<evidence type="ECO:0000256" key="2">
    <source>
        <dbReference type="ARBA" id="ARBA00023315"/>
    </source>
</evidence>
<dbReference type="InterPro" id="IPR050832">
    <property type="entry name" value="Bact_Acetyltransf"/>
</dbReference>
<accession>A0A1I3MY97</accession>
<dbReference type="PROSITE" id="PS51186">
    <property type="entry name" value="GNAT"/>
    <property type="match status" value="1"/>
</dbReference>
<gene>
    <name evidence="4" type="ORF">SAMN04487775_11141</name>
</gene>
<dbReference type="AlphaFoldDB" id="A0A1I3MY97"/>
<dbReference type="EMBL" id="FORI01000011">
    <property type="protein sequence ID" value="SFJ01902.1"/>
    <property type="molecule type" value="Genomic_DNA"/>
</dbReference>